<dbReference type="AlphaFoldDB" id="A0A1H0GP40"/>
<dbReference type="GO" id="GO:0050821">
    <property type="term" value="P:protein stabilization"/>
    <property type="evidence" value="ECO:0007669"/>
    <property type="project" value="TreeGrafter"/>
</dbReference>
<reference evidence="5" key="1">
    <citation type="submission" date="2016-10" db="EMBL/GenBank/DDBJ databases">
        <authorList>
            <person name="de Groot N.N."/>
        </authorList>
    </citation>
    <scope>NUCLEOTIDE SEQUENCE [LARGE SCALE GENOMIC DNA]</scope>
    <source>
        <strain evidence="5">BP1-145</strain>
    </source>
</reference>
<evidence type="ECO:0000313" key="5">
    <source>
        <dbReference type="Proteomes" id="UP000199134"/>
    </source>
</evidence>
<dbReference type="SUPFAM" id="SSF111384">
    <property type="entry name" value="OmpH-like"/>
    <property type="match status" value="1"/>
</dbReference>
<dbReference type="GO" id="GO:0051082">
    <property type="term" value="F:unfolded protein binding"/>
    <property type="evidence" value="ECO:0007669"/>
    <property type="project" value="InterPro"/>
</dbReference>
<organism evidence="4 5">
    <name type="scientific">Prevotella communis</name>
    <dbReference type="NCBI Taxonomy" id="2913614"/>
    <lineage>
        <taxon>Bacteria</taxon>
        <taxon>Pseudomonadati</taxon>
        <taxon>Bacteroidota</taxon>
        <taxon>Bacteroidia</taxon>
        <taxon>Bacteroidales</taxon>
        <taxon>Prevotellaceae</taxon>
        <taxon>Prevotella</taxon>
    </lineage>
</organism>
<evidence type="ECO:0000256" key="3">
    <source>
        <dbReference type="SAM" id="SignalP"/>
    </source>
</evidence>
<accession>A0A1H0GP40</accession>
<dbReference type="OrthoDB" id="1081275at2"/>
<dbReference type="GO" id="GO:0005829">
    <property type="term" value="C:cytosol"/>
    <property type="evidence" value="ECO:0007669"/>
    <property type="project" value="TreeGrafter"/>
</dbReference>
<gene>
    <name evidence="4" type="ORF">SAMN04487900_109105</name>
</gene>
<evidence type="ECO:0000256" key="1">
    <source>
        <dbReference type="ARBA" id="ARBA00009091"/>
    </source>
</evidence>
<dbReference type="PANTHER" id="PTHR35089">
    <property type="entry name" value="CHAPERONE PROTEIN SKP"/>
    <property type="match status" value="1"/>
</dbReference>
<dbReference type="Pfam" id="PF03938">
    <property type="entry name" value="OmpH"/>
    <property type="match status" value="1"/>
</dbReference>
<dbReference type="RefSeq" id="WP_091853446.1">
    <property type="nucleotide sequence ID" value="NZ_FNIW01000009.1"/>
</dbReference>
<keyword evidence="2 3" id="KW-0732">Signal</keyword>
<comment type="caution">
    <text evidence="4">The sequence shown here is derived from an EMBL/GenBank/DDBJ whole genome shotgun (WGS) entry which is preliminary data.</text>
</comment>
<dbReference type="EMBL" id="FNIW01000009">
    <property type="protein sequence ID" value="SDO08610.1"/>
    <property type="molecule type" value="Genomic_DNA"/>
</dbReference>
<dbReference type="Proteomes" id="UP000199134">
    <property type="component" value="Unassembled WGS sequence"/>
</dbReference>
<protein>
    <submittedName>
        <fullName evidence="4">Periplasmic chaperone for outer membrane proteins Skp</fullName>
    </submittedName>
</protein>
<dbReference type="InterPro" id="IPR005632">
    <property type="entry name" value="Chaperone_Skp"/>
</dbReference>
<comment type="similarity">
    <text evidence="1">Belongs to the Skp family.</text>
</comment>
<dbReference type="PANTHER" id="PTHR35089:SF1">
    <property type="entry name" value="CHAPERONE PROTEIN SKP"/>
    <property type="match status" value="1"/>
</dbReference>
<dbReference type="Gene3D" id="3.30.910.20">
    <property type="entry name" value="Skp domain"/>
    <property type="match status" value="1"/>
</dbReference>
<feature type="signal peptide" evidence="3">
    <location>
        <begin position="1"/>
        <end position="18"/>
    </location>
</feature>
<sequence>MKKFLLVIFACIAMAAQAQDNAPALKFGYLSYDLALKSMKEYATVQMRMDSLRSAFNAEMQRVEDEFNRKYEDFLEGQKDFPRTILLKRQTELQEMMQKNIDFKQQLQRELTDTEAQLMAPLRIHLNEAIATIAREQGLALVINTDANACPFIEPAMGVDVNELVVKKLNR</sequence>
<evidence type="ECO:0000313" key="4">
    <source>
        <dbReference type="EMBL" id="SDO08610.1"/>
    </source>
</evidence>
<name>A0A1H0GP40_9BACT</name>
<feature type="chain" id="PRO_5011741961" evidence="3">
    <location>
        <begin position="19"/>
        <end position="171"/>
    </location>
</feature>
<evidence type="ECO:0000256" key="2">
    <source>
        <dbReference type="ARBA" id="ARBA00022729"/>
    </source>
</evidence>
<dbReference type="InterPro" id="IPR024930">
    <property type="entry name" value="Skp_dom_sf"/>
</dbReference>
<proteinExistence type="inferred from homology"/>
<dbReference type="SMART" id="SM00935">
    <property type="entry name" value="OmpH"/>
    <property type="match status" value="1"/>
</dbReference>